<protein>
    <submittedName>
        <fullName evidence="4">GlxA family transcriptional regulator</fullName>
    </submittedName>
</protein>
<name>A0AAW9RXZ7_9HYPH</name>
<dbReference type="GO" id="GO:0043565">
    <property type="term" value="F:sequence-specific DNA binding"/>
    <property type="evidence" value="ECO:0007669"/>
    <property type="project" value="InterPro"/>
</dbReference>
<dbReference type="Gene3D" id="1.10.10.60">
    <property type="entry name" value="Homeodomain-like"/>
    <property type="match status" value="1"/>
</dbReference>
<dbReference type="InterPro" id="IPR029062">
    <property type="entry name" value="Class_I_gatase-like"/>
</dbReference>
<dbReference type="RefSeq" id="WP_340330172.1">
    <property type="nucleotide sequence ID" value="NZ_JAZHOF010000005.1"/>
</dbReference>
<dbReference type="PROSITE" id="PS01124">
    <property type="entry name" value="HTH_ARAC_FAMILY_2"/>
    <property type="match status" value="1"/>
</dbReference>
<evidence type="ECO:0000313" key="4">
    <source>
        <dbReference type="EMBL" id="MEJ8572471.1"/>
    </source>
</evidence>
<dbReference type="InterPro" id="IPR002818">
    <property type="entry name" value="DJ-1/PfpI"/>
</dbReference>
<keyword evidence="5" id="KW-1185">Reference proteome</keyword>
<dbReference type="PANTHER" id="PTHR43130:SF3">
    <property type="entry name" value="HTH-TYPE TRANSCRIPTIONAL REGULATOR RV1931C"/>
    <property type="match status" value="1"/>
</dbReference>
<comment type="caution">
    <text evidence="4">The sequence shown here is derived from an EMBL/GenBank/DDBJ whole genome shotgun (WGS) entry which is preliminary data.</text>
</comment>
<organism evidence="4 5">
    <name type="scientific">Microbaculum marinum</name>
    <dbReference type="NCBI Taxonomy" id="1764581"/>
    <lineage>
        <taxon>Bacteria</taxon>
        <taxon>Pseudomonadati</taxon>
        <taxon>Pseudomonadota</taxon>
        <taxon>Alphaproteobacteria</taxon>
        <taxon>Hyphomicrobiales</taxon>
        <taxon>Tepidamorphaceae</taxon>
        <taxon>Microbaculum</taxon>
    </lineage>
</organism>
<dbReference type="CDD" id="cd03137">
    <property type="entry name" value="GATase1_AraC_1"/>
    <property type="match status" value="1"/>
</dbReference>
<proteinExistence type="predicted"/>
<evidence type="ECO:0000256" key="2">
    <source>
        <dbReference type="ARBA" id="ARBA00023163"/>
    </source>
</evidence>
<dbReference type="Gene3D" id="3.40.50.880">
    <property type="match status" value="1"/>
</dbReference>
<reference evidence="4 5" key="1">
    <citation type="submission" date="2024-02" db="EMBL/GenBank/DDBJ databases">
        <title>Genome analysis and characterization of Microbaculum marinisediminis sp. nov., isolated from marine sediment.</title>
        <authorList>
            <person name="Du Z.-J."/>
            <person name="Ye Y.-Q."/>
            <person name="Zhang Z.-R."/>
            <person name="Yuan S.-M."/>
            <person name="Zhang X.-Y."/>
        </authorList>
    </citation>
    <scope>NUCLEOTIDE SEQUENCE [LARGE SCALE GENOMIC DNA]</scope>
    <source>
        <strain evidence="4 5">SDUM1044001</strain>
    </source>
</reference>
<evidence type="ECO:0000256" key="1">
    <source>
        <dbReference type="ARBA" id="ARBA00023015"/>
    </source>
</evidence>
<evidence type="ECO:0000313" key="5">
    <source>
        <dbReference type="Proteomes" id="UP001378188"/>
    </source>
</evidence>
<dbReference type="SUPFAM" id="SSF52317">
    <property type="entry name" value="Class I glutamine amidotransferase-like"/>
    <property type="match status" value="1"/>
</dbReference>
<dbReference type="Pfam" id="PF12833">
    <property type="entry name" value="HTH_18"/>
    <property type="match status" value="1"/>
</dbReference>
<sequence>MTASEDPAGIAPSSPRRVVMLTFDGASSLDTVGPVDVLAGAQVAVRSPHPVYAVELVSLEGGLVRTSPAGVRIDTVALDALPDGPIDILLVAGGETAAEVAREARVRAAVRDLAERSGRVASICTGAFLLAEAGLLNRRKATTHWNWSEQLQRDYPEIDVDADRIFVQDGHVYSSAGITAGLDLALALVERDFGSRIALAVAQMWVMFLKRPGGQSQFSSFLPPSDAAADPILEILDWAQCHLDQELSVERMAEFCRMSPRTFARRFVERVGRTPSKYIEKLRVQAAKGYLESTDLPMDLIASATGFRSADRMRRSFNRALNVNPHEYRDRFRIRD</sequence>
<dbReference type="InterPro" id="IPR052158">
    <property type="entry name" value="INH-QAR"/>
</dbReference>
<dbReference type="EMBL" id="JAZHOF010000005">
    <property type="protein sequence ID" value="MEJ8572471.1"/>
    <property type="molecule type" value="Genomic_DNA"/>
</dbReference>
<evidence type="ECO:0000259" key="3">
    <source>
        <dbReference type="PROSITE" id="PS01124"/>
    </source>
</evidence>
<dbReference type="GO" id="GO:0003700">
    <property type="term" value="F:DNA-binding transcription factor activity"/>
    <property type="evidence" value="ECO:0007669"/>
    <property type="project" value="InterPro"/>
</dbReference>
<keyword evidence="1" id="KW-0805">Transcription regulation</keyword>
<keyword evidence="2" id="KW-0804">Transcription</keyword>
<dbReference type="PANTHER" id="PTHR43130">
    <property type="entry name" value="ARAC-FAMILY TRANSCRIPTIONAL REGULATOR"/>
    <property type="match status" value="1"/>
</dbReference>
<dbReference type="Pfam" id="PF01965">
    <property type="entry name" value="DJ-1_PfpI"/>
    <property type="match status" value="1"/>
</dbReference>
<dbReference type="InterPro" id="IPR009057">
    <property type="entry name" value="Homeodomain-like_sf"/>
</dbReference>
<accession>A0AAW9RXZ7</accession>
<gene>
    <name evidence="4" type="ORF">V3328_13355</name>
</gene>
<dbReference type="InterPro" id="IPR018060">
    <property type="entry name" value="HTH_AraC"/>
</dbReference>
<feature type="domain" description="HTH araC/xylS-type" evidence="3">
    <location>
        <begin position="233"/>
        <end position="331"/>
    </location>
</feature>
<dbReference type="Proteomes" id="UP001378188">
    <property type="component" value="Unassembled WGS sequence"/>
</dbReference>
<dbReference type="AlphaFoldDB" id="A0AAW9RXZ7"/>
<dbReference type="SUPFAM" id="SSF46689">
    <property type="entry name" value="Homeodomain-like"/>
    <property type="match status" value="2"/>
</dbReference>
<dbReference type="SMART" id="SM00342">
    <property type="entry name" value="HTH_ARAC"/>
    <property type="match status" value="1"/>
</dbReference>